<dbReference type="Proteomes" id="UP000092482">
    <property type="component" value="Chromosome"/>
</dbReference>
<accession>A0A1B1NC46</accession>
<protein>
    <submittedName>
        <fullName evidence="2">Bifunctional deaminase-reductase domain protein</fullName>
    </submittedName>
</protein>
<organism evidence="2 3">
    <name type="scientific">Serinicoccus hydrothermalis</name>
    <dbReference type="NCBI Taxonomy" id="1758689"/>
    <lineage>
        <taxon>Bacteria</taxon>
        <taxon>Bacillati</taxon>
        <taxon>Actinomycetota</taxon>
        <taxon>Actinomycetes</taxon>
        <taxon>Micrococcales</taxon>
        <taxon>Ornithinimicrobiaceae</taxon>
        <taxon>Serinicoccus</taxon>
    </lineage>
</organism>
<feature type="domain" description="Bacterial bifunctional deaminase-reductase C-terminal" evidence="1">
    <location>
        <begin position="2"/>
        <end position="175"/>
    </location>
</feature>
<gene>
    <name evidence="2" type="ORF">SGUI_1613</name>
</gene>
<reference evidence="2 3" key="1">
    <citation type="submission" date="2016-03" db="EMBL/GenBank/DDBJ databases">
        <title>Shallow-sea hydrothermal system.</title>
        <authorList>
            <person name="Tang K."/>
        </authorList>
    </citation>
    <scope>NUCLEOTIDE SEQUENCE [LARGE SCALE GENOMIC DNA]</scope>
    <source>
        <strain evidence="2 3">JLT9</strain>
    </source>
</reference>
<proteinExistence type="predicted"/>
<dbReference type="AlphaFoldDB" id="A0A1B1NC46"/>
<dbReference type="GO" id="GO:0008703">
    <property type="term" value="F:5-amino-6-(5-phosphoribosylamino)uracil reductase activity"/>
    <property type="evidence" value="ECO:0007669"/>
    <property type="project" value="InterPro"/>
</dbReference>
<dbReference type="Pfam" id="PF01872">
    <property type="entry name" value="RibD_C"/>
    <property type="match status" value="1"/>
</dbReference>
<dbReference type="EMBL" id="CP014989">
    <property type="protein sequence ID" value="ANS79009.1"/>
    <property type="molecule type" value="Genomic_DNA"/>
</dbReference>
<dbReference type="InterPro" id="IPR002734">
    <property type="entry name" value="RibDG_C"/>
</dbReference>
<dbReference type="SUPFAM" id="SSF53597">
    <property type="entry name" value="Dihydrofolate reductase-like"/>
    <property type="match status" value="1"/>
</dbReference>
<evidence type="ECO:0000313" key="2">
    <source>
        <dbReference type="EMBL" id="ANS79009.1"/>
    </source>
</evidence>
<dbReference type="Gene3D" id="3.40.430.10">
    <property type="entry name" value="Dihydrofolate Reductase, subunit A"/>
    <property type="match status" value="1"/>
</dbReference>
<dbReference type="KEGG" id="serj:SGUI_1613"/>
<dbReference type="InterPro" id="IPR024072">
    <property type="entry name" value="DHFR-like_dom_sf"/>
</dbReference>
<name>A0A1B1NC46_9MICO</name>
<sequence>MLTSLDGYYEGPGHDLAVMPMEDAFNTHNLDLMRQASTLVYGSTWFRGNWEHWSAVAADSSAGDREHETAQLVTSLDSLVISDSLTIASDEPWSSTTRVVSRDQAPEEISRLKEGEGGDLLMFGSSTTWNPLLAQGLVDEVIVLVGAALLGDGSKVYAGPRAQLRLLDAQVLADSELVALRYAVATADG</sequence>
<evidence type="ECO:0000259" key="1">
    <source>
        <dbReference type="Pfam" id="PF01872"/>
    </source>
</evidence>
<keyword evidence="3" id="KW-1185">Reference proteome</keyword>
<evidence type="ECO:0000313" key="3">
    <source>
        <dbReference type="Proteomes" id="UP000092482"/>
    </source>
</evidence>
<dbReference type="STRING" id="1758689.SGUI_1613"/>
<dbReference type="GO" id="GO:0009231">
    <property type="term" value="P:riboflavin biosynthetic process"/>
    <property type="evidence" value="ECO:0007669"/>
    <property type="project" value="InterPro"/>
</dbReference>